<keyword evidence="1" id="KW-0812">Transmembrane</keyword>
<evidence type="ECO:0008006" key="4">
    <source>
        <dbReference type="Google" id="ProtNLM"/>
    </source>
</evidence>
<name>A0ABS6I077_9MICC</name>
<reference evidence="2 3" key="1">
    <citation type="submission" date="2021-06" db="EMBL/GenBank/DDBJ databases">
        <authorList>
            <person name="Jeong J.W."/>
        </authorList>
    </citation>
    <scope>NUCLEOTIDE SEQUENCE [LARGE SCALE GENOMIC DNA]</scope>
    <source>
        <strain evidence="2 3">MMS21-TAE1-1</strain>
    </source>
</reference>
<evidence type="ECO:0000313" key="2">
    <source>
        <dbReference type="EMBL" id="MBU8865143.1"/>
    </source>
</evidence>
<keyword evidence="3" id="KW-1185">Reference proteome</keyword>
<proteinExistence type="predicted"/>
<feature type="transmembrane region" description="Helical" evidence="1">
    <location>
        <begin position="20"/>
        <end position="45"/>
    </location>
</feature>
<keyword evidence="1" id="KW-0472">Membrane</keyword>
<evidence type="ECO:0000313" key="3">
    <source>
        <dbReference type="Proteomes" id="UP000824166"/>
    </source>
</evidence>
<organism evidence="2 3">
    <name type="scientific">Paenarthrobacter aromaticivorans</name>
    <dbReference type="NCBI Taxonomy" id="2849150"/>
    <lineage>
        <taxon>Bacteria</taxon>
        <taxon>Bacillati</taxon>
        <taxon>Actinomycetota</taxon>
        <taxon>Actinomycetes</taxon>
        <taxon>Micrococcales</taxon>
        <taxon>Micrococcaceae</taxon>
        <taxon>Paenarthrobacter</taxon>
    </lineage>
</organism>
<dbReference type="EMBL" id="JAHOPC010000001">
    <property type="protein sequence ID" value="MBU8865143.1"/>
    <property type="molecule type" value="Genomic_DNA"/>
</dbReference>
<accession>A0ABS6I077</accession>
<dbReference type="RefSeq" id="WP_216922326.1">
    <property type="nucleotide sequence ID" value="NZ_JAHOPC010000001.1"/>
</dbReference>
<feature type="transmembrane region" description="Helical" evidence="1">
    <location>
        <begin position="129"/>
        <end position="150"/>
    </location>
</feature>
<gene>
    <name evidence="2" type="ORF">KSW38_02390</name>
</gene>
<evidence type="ECO:0000256" key="1">
    <source>
        <dbReference type="SAM" id="Phobius"/>
    </source>
</evidence>
<dbReference type="Proteomes" id="UP000824166">
    <property type="component" value="Unassembled WGS sequence"/>
</dbReference>
<comment type="caution">
    <text evidence="2">The sequence shown here is derived from an EMBL/GenBank/DDBJ whole genome shotgun (WGS) entry which is preliminary data.</text>
</comment>
<feature type="transmembrane region" description="Helical" evidence="1">
    <location>
        <begin position="182"/>
        <end position="200"/>
    </location>
</feature>
<protein>
    <recommendedName>
        <fullName evidence="4">DUF2975 domain-containing protein</fullName>
    </recommendedName>
</protein>
<sequence length="211" mass="21787">MGSKRKIIDSLARVSVLSRVDSAVLIVVSVAVAIAASVSTASTIISNGSGEVVLRLPLDPSTRESEALDLGAVAHVSQVQVSVPVLPEYEASLLGWSAAMNLVAVLCVVLLLVLLAYRLTSSMLFGPRTAVIVGSAGMLLAISGSAAQILDSTAKNRLAEELGAAPARAGETLLYISEFNPAHLVAGGALVLLAGVFQFGRRLQRDTEGLV</sequence>
<keyword evidence="1" id="KW-1133">Transmembrane helix</keyword>
<feature type="transmembrane region" description="Helical" evidence="1">
    <location>
        <begin position="93"/>
        <end position="117"/>
    </location>
</feature>